<dbReference type="PANTHER" id="PTHR31025:SF29">
    <property type="entry name" value="SI:CH211-196P9.1"/>
    <property type="match status" value="1"/>
</dbReference>
<sequence>MLSGREDSALSLMQSGHGDSVFSHNAERWRGQCESSATVLPEEKFCLLLLSAGNIRSTVGNLQGHCQLTLPQNRHQSPGTRALITAISPVTAPGPLHHLPLSTHLSAGEHSALSLNIHRLPEDIHHCSAPEQAPVSGTLLTPLNWSNPRGTSELSPQEQASIQGPFTVTFPQRASLIQDIGTMIESILKKKPGGDRVLSEYARTKSLTDGRRRDMVNILVAHMTSEHGNQCCEAIALMKHTTDEKVIKDKMKQTFHYRQSMVHDSKKSTDIFMVFPRFLDIMDCELQHLILNVESTSDIEEGMLDGMGYILYFASDSPSSSTSWAQETREAVSKAACDHLVKFLQTGTSIQDHLDSVKESHQPYLLACGNTKRVIHNYFIVMTNMQCHVSHRTLLLLVTNFSKHILFLVPPMMKIW</sequence>
<accession>A0AAW0P868</accession>
<dbReference type="AlphaFoldDB" id="A0AAW0P868"/>
<protein>
    <submittedName>
        <fullName evidence="1">Uncharacterized protein</fullName>
    </submittedName>
</protein>
<proteinExistence type="predicted"/>
<dbReference type="PANTHER" id="PTHR31025">
    <property type="entry name" value="SI:CH211-196P9.1-RELATED"/>
    <property type="match status" value="1"/>
</dbReference>
<evidence type="ECO:0000313" key="1">
    <source>
        <dbReference type="EMBL" id="KAK7916496.1"/>
    </source>
</evidence>
<gene>
    <name evidence="1" type="ORF">WMY93_012257</name>
</gene>
<evidence type="ECO:0000313" key="2">
    <source>
        <dbReference type="Proteomes" id="UP001460270"/>
    </source>
</evidence>
<keyword evidence="2" id="KW-1185">Reference proteome</keyword>
<organism evidence="1 2">
    <name type="scientific">Mugilogobius chulae</name>
    <name type="common">yellowstripe goby</name>
    <dbReference type="NCBI Taxonomy" id="88201"/>
    <lineage>
        <taxon>Eukaryota</taxon>
        <taxon>Metazoa</taxon>
        <taxon>Chordata</taxon>
        <taxon>Craniata</taxon>
        <taxon>Vertebrata</taxon>
        <taxon>Euteleostomi</taxon>
        <taxon>Actinopterygii</taxon>
        <taxon>Neopterygii</taxon>
        <taxon>Teleostei</taxon>
        <taxon>Neoteleostei</taxon>
        <taxon>Acanthomorphata</taxon>
        <taxon>Gobiaria</taxon>
        <taxon>Gobiiformes</taxon>
        <taxon>Gobioidei</taxon>
        <taxon>Gobiidae</taxon>
        <taxon>Gobionellinae</taxon>
        <taxon>Mugilogobius</taxon>
    </lineage>
</organism>
<name>A0AAW0P868_9GOBI</name>
<dbReference type="EMBL" id="JBBPFD010000008">
    <property type="protein sequence ID" value="KAK7916496.1"/>
    <property type="molecule type" value="Genomic_DNA"/>
</dbReference>
<reference evidence="2" key="1">
    <citation type="submission" date="2024-04" db="EMBL/GenBank/DDBJ databases">
        <title>Salinicola lusitanus LLJ914,a marine bacterium isolated from the Okinawa Trough.</title>
        <authorList>
            <person name="Li J."/>
        </authorList>
    </citation>
    <scope>NUCLEOTIDE SEQUENCE [LARGE SCALE GENOMIC DNA]</scope>
</reference>
<comment type="caution">
    <text evidence="1">The sequence shown here is derived from an EMBL/GenBank/DDBJ whole genome shotgun (WGS) entry which is preliminary data.</text>
</comment>
<dbReference type="Proteomes" id="UP001460270">
    <property type="component" value="Unassembled WGS sequence"/>
</dbReference>